<organism evidence="6 7">
    <name type="scientific">Parambassis ranga</name>
    <name type="common">Indian glassy fish</name>
    <dbReference type="NCBI Taxonomy" id="210632"/>
    <lineage>
        <taxon>Eukaryota</taxon>
        <taxon>Metazoa</taxon>
        <taxon>Chordata</taxon>
        <taxon>Craniata</taxon>
        <taxon>Vertebrata</taxon>
        <taxon>Euteleostomi</taxon>
        <taxon>Actinopterygii</taxon>
        <taxon>Neopterygii</taxon>
        <taxon>Teleostei</taxon>
        <taxon>Neoteleostei</taxon>
        <taxon>Acanthomorphata</taxon>
        <taxon>Ovalentaria</taxon>
        <taxon>Ambassidae</taxon>
        <taxon>Parambassis</taxon>
    </lineage>
</organism>
<dbReference type="GO" id="GO:0005737">
    <property type="term" value="C:cytoplasm"/>
    <property type="evidence" value="ECO:0007669"/>
    <property type="project" value="UniProtKB-SubCell"/>
</dbReference>
<feature type="region of interest" description="Disordered" evidence="4">
    <location>
        <begin position="735"/>
        <end position="760"/>
    </location>
</feature>
<evidence type="ECO:0000256" key="4">
    <source>
        <dbReference type="SAM" id="MobiDB-lite"/>
    </source>
</evidence>
<accession>A0A6P7KD24</accession>
<sequence>MAHRSQSSSFGDNPLDPNYLPPHYREAYRLAIDALIENDIQGYYEFLQTEDVVGFLAQSEIEHIKSTIQAPNQSSGILELTYHEGGYDADGSSDTYWPMQSDLAAPGLDLGWPLPQQSFVGPTEVTTLVNPSDPDMPSIKEQARRLIKNARQVIAVVMDIFTDVDIFADLLDAAARHVPVYILLDEHEAHHFVSMVINCKVNLDLIPMMRVRTVAGITYYSRTGKSFKGQVKDRFLLSDCRAVLSGNYSFMWSYEKIHRCIAHLFLGALVATFDEEFRILFAQSEPLVIDPSNAPLAVSDTSSASSFLSSQLGLKRTQSLRNPIGYRRQPEILPAFPYGDSDRNPVLPFRRNDPFRHTIEPGAGITIGKYSQQQFRLQQSFLEQGRSIVSRQMELSTSAYNRHSYAEGTQENYSSARQYMKQRVMNNLEESNFHREQIQSSHYYSEGPGPGSGHGHYDRLRGRPPHLSIDQHSDSSYRSDLEPPPGNYGTDYFSSEDLRGPDGLQAPPLAGRYGGGSTHKRPTIGQAYACESSPTQPHPPEKKPFHKQSDQEDDDDDASAKQGMRSWRIHSYLSTYEDSGEEGLAQPMGPDAFEEPTPSQQPTATESSAPRFGIKEPPTVPLKPRPDILRPRFGKPKLPEDTSKDPVLTTTGSSKDLRPSFSDLRSSVLDKKEREVEKEKEGDPERVAVRGAGVDVEVKEAPEFLLSKHESFRSRINPHLQRSSRLRSSLIFSSSKAEMHSGGLGLKPATEEDEELDSVRTSSIVAQILEKRRSLSREPFEWRKKAEEREKEKQKEEKQKEETEKQLEQKEIQLKDEKKLKEESQKPNQDVKANTVEKSEVIGSSFLNMNDPASRLQYFKDLAAKRNASKMETESSLKASEPAEKKPDLSNKPTVTTTTTPQIPAVSVSSVESEPKKPDISAKLAELSRRPSTSSSKPPIIFGKSSVSSLKPSETLQPQKEEKASEGQKKDIFKSLKPLPSPKIFKKDPVKFKGLNPRRISCDEEILTTDATDAEKSELKKSRSYSSSTLLHDDSREGQPKIMGSNTSINTLGEGKGEGKTLDFLKKQTQRLKGFLGPKEKEKKSTGDDKGMAPVIEIAEESGKKQASSAKESGSTSADQITANHKPSTGTSVSSRYQAPGSSVLFSSNLRDDTKVILEQISANSQKNRQERDETGGERDGDGDKGLDRHNSFKKNRLLRPQGTTQEREGLLKRIESMRKEKKVYSRFEMGNSLG</sequence>
<evidence type="ECO:0000256" key="3">
    <source>
        <dbReference type="ARBA" id="ARBA00022490"/>
    </source>
</evidence>
<feature type="compositionally biased region" description="Low complexity" evidence="4">
    <location>
        <begin position="930"/>
        <end position="939"/>
    </location>
</feature>
<dbReference type="Gene3D" id="3.30.870.10">
    <property type="entry name" value="Endonuclease Chain A"/>
    <property type="match status" value="1"/>
</dbReference>
<dbReference type="Pfam" id="PF07894">
    <property type="entry name" value="SACK1"/>
    <property type="match status" value="1"/>
</dbReference>
<proteinExistence type="inferred from homology"/>
<dbReference type="InParanoid" id="A0A6P7KD24"/>
<evidence type="ECO:0000313" key="7">
    <source>
        <dbReference type="RefSeq" id="XP_028287420.1"/>
    </source>
</evidence>
<feature type="region of interest" description="Disordered" evidence="4">
    <location>
        <begin position="442"/>
        <end position="688"/>
    </location>
</feature>
<dbReference type="SUPFAM" id="SSF56024">
    <property type="entry name" value="Phospholipase D/nuclease"/>
    <property type="match status" value="1"/>
</dbReference>
<feature type="compositionally biased region" description="Basic and acidic residues" evidence="4">
    <location>
        <begin position="1078"/>
        <end position="1091"/>
    </location>
</feature>
<feature type="compositionally biased region" description="Basic and acidic residues" evidence="4">
    <location>
        <begin position="779"/>
        <end position="825"/>
    </location>
</feature>
<dbReference type="InterPro" id="IPR012461">
    <property type="entry name" value="SACK1"/>
</dbReference>
<feature type="compositionally biased region" description="Polar residues" evidence="4">
    <location>
        <begin position="945"/>
        <end position="958"/>
    </location>
</feature>
<feature type="compositionally biased region" description="Low complexity" evidence="4">
    <location>
        <begin position="894"/>
        <end position="912"/>
    </location>
</feature>
<dbReference type="FunFam" id="3.30.870.10:FF:000004">
    <property type="entry name" value="protein FAM83H isoform X2"/>
    <property type="match status" value="1"/>
</dbReference>
<keyword evidence="6" id="KW-1185">Reference proteome</keyword>
<feature type="compositionally biased region" description="Basic and acidic residues" evidence="4">
    <location>
        <begin position="668"/>
        <end position="688"/>
    </location>
</feature>
<dbReference type="GO" id="GO:0019901">
    <property type="term" value="F:protein kinase binding"/>
    <property type="evidence" value="ECO:0007669"/>
    <property type="project" value="TreeGrafter"/>
</dbReference>
<dbReference type="GO" id="GO:0045095">
    <property type="term" value="C:keratin filament"/>
    <property type="evidence" value="ECO:0007669"/>
    <property type="project" value="TreeGrafter"/>
</dbReference>
<feature type="compositionally biased region" description="Basic and acidic residues" evidence="4">
    <location>
        <begin position="539"/>
        <end position="550"/>
    </location>
</feature>
<dbReference type="OrthoDB" id="9832446at2759"/>
<dbReference type="GO" id="GO:1990254">
    <property type="term" value="F:keratin filament binding"/>
    <property type="evidence" value="ECO:0007669"/>
    <property type="project" value="TreeGrafter"/>
</dbReference>
<feature type="domain" description="Scaffolding anchor of CK1" evidence="5">
    <location>
        <begin position="13"/>
        <end position="286"/>
    </location>
</feature>
<feature type="compositionally biased region" description="Polar residues" evidence="4">
    <location>
        <begin position="1105"/>
        <end position="1149"/>
    </location>
</feature>
<dbReference type="GO" id="GO:0007165">
    <property type="term" value="P:signal transduction"/>
    <property type="evidence" value="ECO:0007669"/>
    <property type="project" value="TreeGrafter"/>
</dbReference>
<keyword evidence="3" id="KW-0963">Cytoplasm</keyword>
<dbReference type="GO" id="GO:0045104">
    <property type="term" value="P:intermediate filament cytoskeleton organization"/>
    <property type="evidence" value="ECO:0007669"/>
    <property type="project" value="TreeGrafter"/>
</dbReference>
<evidence type="ECO:0000256" key="1">
    <source>
        <dbReference type="ARBA" id="ARBA00004496"/>
    </source>
</evidence>
<feature type="compositionally biased region" description="Polar residues" evidence="4">
    <location>
        <begin position="597"/>
        <end position="608"/>
    </location>
</feature>
<feature type="region of interest" description="Disordered" evidence="4">
    <location>
        <begin position="1007"/>
        <end position="1210"/>
    </location>
</feature>
<feature type="compositionally biased region" description="Basic and acidic residues" evidence="4">
    <location>
        <begin position="959"/>
        <end position="974"/>
    </location>
</feature>
<feature type="compositionally biased region" description="Basic and acidic residues" evidence="4">
    <location>
        <begin position="1055"/>
        <end position="1066"/>
    </location>
</feature>
<comment type="subcellular location">
    <subcellularLocation>
        <location evidence="1">Cytoplasm</location>
    </subcellularLocation>
</comment>
<feature type="region of interest" description="Disordered" evidence="4">
    <location>
        <begin position="779"/>
        <end position="837"/>
    </location>
</feature>
<evidence type="ECO:0000313" key="6">
    <source>
        <dbReference type="Proteomes" id="UP000515145"/>
    </source>
</evidence>
<evidence type="ECO:0000259" key="5">
    <source>
        <dbReference type="Pfam" id="PF07894"/>
    </source>
</evidence>
<dbReference type="GeneID" id="114452345"/>
<feature type="region of interest" description="Disordered" evidence="4">
    <location>
        <begin position="867"/>
        <end position="980"/>
    </location>
</feature>
<dbReference type="FunCoup" id="A0A6P7KD24">
    <property type="interactions" value="1164"/>
</dbReference>
<dbReference type="AlphaFoldDB" id="A0A6P7KD24"/>
<comment type="similarity">
    <text evidence="2">Belongs to the FAM83 family.</text>
</comment>
<dbReference type="PANTHER" id="PTHR16181:SF26">
    <property type="entry name" value="PROTEIN FAM83H"/>
    <property type="match status" value="1"/>
</dbReference>
<name>A0A6P7KD24_9TELE</name>
<dbReference type="PANTHER" id="PTHR16181">
    <property type="entry name" value="PROTEIN FAM83A-RELATED"/>
    <property type="match status" value="1"/>
</dbReference>
<evidence type="ECO:0000256" key="2">
    <source>
        <dbReference type="ARBA" id="ARBA00006937"/>
    </source>
</evidence>
<dbReference type="CTD" id="565918"/>
<protein>
    <submittedName>
        <fullName evidence="7">Protein FAM83H</fullName>
    </submittedName>
</protein>
<dbReference type="Proteomes" id="UP000515145">
    <property type="component" value="Chromosome 2"/>
</dbReference>
<gene>
    <name evidence="7" type="primary">fam83hb</name>
</gene>
<feature type="compositionally biased region" description="Basic and acidic residues" evidence="4">
    <location>
        <begin position="469"/>
        <end position="481"/>
    </location>
</feature>
<dbReference type="RefSeq" id="XP_028287420.1">
    <property type="nucleotide sequence ID" value="XM_028431619.1"/>
</dbReference>
<reference evidence="7" key="1">
    <citation type="submission" date="2025-08" db="UniProtKB">
        <authorList>
            <consortium name="RefSeq"/>
        </authorList>
    </citation>
    <scope>IDENTIFICATION</scope>
</reference>
<dbReference type="GO" id="GO:0044380">
    <property type="term" value="P:protein localization to cytoskeleton"/>
    <property type="evidence" value="ECO:0007669"/>
    <property type="project" value="TreeGrafter"/>
</dbReference>
<feature type="compositionally biased region" description="Basic and acidic residues" evidence="4">
    <location>
        <begin position="1168"/>
        <end position="1191"/>
    </location>
</feature>
<feature type="compositionally biased region" description="Basic and acidic residues" evidence="4">
    <location>
        <begin position="869"/>
        <end position="889"/>
    </location>
</feature>
<dbReference type="InterPro" id="IPR050944">
    <property type="entry name" value="FAM83"/>
</dbReference>
<dbReference type="GO" id="GO:0030335">
    <property type="term" value="P:positive regulation of cell migration"/>
    <property type="evidence" value="ECO:0007669"/>
    <property type="project" value="TreeGrafter"/>
</dbReference>